<evidence type="ECO:0000256" key="1">
    <source>
        <dbReference type="SAM" id="Phobius"/>
    </source>
</evidence>
<evidence type="ECO:0000313" key="3">
    <source>
        <dbReference type="Proteomes" id="UP000198336"/>
    </source>
</evidence>
<keyword evidence="3" id="KW-1185">Reference proteome</keyword>
<sequence>MLIEEIIHNFSVLKTGYTIAFCKDGFVKDTLIITESGPATGVGRNTSSNFVYHGFLVSNNKKASLTMNINISTFSYRFKDHRLIVYHSKYTSANLFYQKPTSFIGLDFKYFLEPFFFLFALFSIIYLIFKRNQ</sequence>
<keyword evidence="1" id="KW-1133">Transmembrane helix</keyword>
<organism evidence="2 3">
    <name type="scientific">Flavobacterium oncorhynchi</name>
    <dbReference type="NCBI Taxonomy" id="728056"/>
    <lineage>
        <taxon>Bacteria</taxon>
        <taxon>Pseudomonadati</taxon>
        <taxon>Bacteroidota</taxon>
        <taxon>Flavobacteriia</taxon>
        <taxon>Flavobacteriales</taxon>
        <taxon>Flavobacteriaceae</taxon>
        <taxon>Flavobacterium</taxon>
    </lineage>
</organism>
<protein>
    <submittedName>
        <fullName evidence="2">Uncharacterized protein</fullName>
    </submittedName>
</protein>
<dbReference type="AlphaFoldDB" id="A0A226IAQ6"/>
<keyword evidence="1" id="KW-0472">Membrane</keyword>
<feature type="transmembrane region" description="Helical" evidence="1">
    <location>
        <begin position="110"/>
        <end position="129"/>
    </location>
</feature>
<evidence type="ECO:0000313" key="2">
    <source>
        <dbReference type="EMBL" id="OXB03468.1"/>
    </source>
</evidence>
<accession>A0A226IAQ6</accession>
<gene>
    <name evidence="2" type="ORF">B0A75_00580</name>
</gene>
<proteinExistence type="predicted"/>
<keyword evidence="1" id="KW-0812">Transmembrane</keyword>
<comment type="caution">
    <text evidence="2">The sequence shown here is derived from an EMBL/GenBank/DDBJ whole genome shotgun (WGS) entry which is preliminary data.</text>
</comment>
<dbReference type="Proteomes" id="UP000198336">
    <property type="component" value="Unassembled WGS sequence"/>
</dbReference>
<reference evidence="2 3" key="1">
    <citation type="submission" date="2016-11" db="EMBL/GenBank/DDBJ databases">
        <title>Whole genomes of Flavobacteriaceae.</title>
        <authorList>
            <person name="Stine C."/>
            <person name="Li C."/>
            <person name="Tadesse D."/>
        </authorList>
    </citation>
    <scope>NUCLEOTIDE SEQUENCE [LARGE SCALE GENOMIC DNA]</scope>
    <source>
        <strain evidence="2 3">CCUG 59446</strain>
    </source>
</reference>
<name>A0A226IAQ6_9FLAO</name>
<dbReference type="EMBL" id="MUHA01000001">
    <property type="protein sequence ID" value="OXB03468.1"/>
    <property type="molecule type" value="Genomic_DNA"/>
</dbReference>